<evidence type="ECO:0000313" key="1">
    <source>
        <dbReference type="EMBL" id="MCH95158.1"/>
    </source>
</evidence>
<organism evidence="1 2">
    <name type="scientific">Trifolium medium</name>
    <dbReference type="NCBI Taxonomy" id="97028"/>
    <lineage>
        <taxon>Eukaryota</taxon>
        <taxon>Viridiplantae</taxon>
        <taxon>Streptophyta</taxon>
        <taxon>Embryophyta</taxon>
        <taxon>Tracheophyta</taxon>
        <taxon>Spermatophyta</taxon>
        <taxon>Magnoliopsida</taxon>
        <taxon>eudicotyledons</taxon>
        <taxon>Gunneridae</taxon>
        <taxon>Pentapetalae</taxon>
        <taxon>rosids</taxon>
        <taxon>fabids</taxon>
        <taxon>Fabales</taxon>
        <taxon>Fabaceae</taxon>
        <taxon>Papilionoideae</taxon>
        <taxon>50 kb inversion clade</taxon>
        <taxon>NPAAA clade</taxon>
        <taxon>Hologalegina</taxon>
        <taxon>IRL clade</taxon>
        <taxon>Trifolieae</taxon>
        <taxon>Trifolium</taxon>
    </lineage>
</organism>
<reference evidence="1 2" key="1">
    <citation type="journal article" date="2018" name="Front. Plant Sci.">
        <title>Red Clover (Trifolium pratense) and Zigzag Clover (T. medium) - A Picture of Genomic Similarities and Differences.</title>
        <authorList>
            <person name="Dluhosova J."/>
            <person name="Istvanek J."/>
            <person name="Nedelnik J."/>
            <person name="Repkova J."/>
        </authorList>
    </citation>
    <scope>NUCLEOTIDE SEQUENCE [LARGE SCALE GENOMIC DNA]</scope>
    <source>
        <strain evidence="2">cv. 10/8</strain>
        <tissue evidence="1">Leaf</tissue>
    </source>
</reference>
<dbReference type="EMBL" id="LXQA010029103">
    <property type="protein sequence ID" value="MCH95158.1"/>
    <property type="molecule type" value="Genomic_DNA"/>
</dbReference>
<keyword evidence="2" id="KW-1185">Reference proteome</keyword>
<feature type="non-terminal residue" evidence="1">
    <location>
        <position position="185"/>
    </location>
</feature>
<dbReference type="PANTHER" id="PTHR33116">
    <property type="entry name" value="REVERSE TRANSCRIPTASE ZINC-BINDING DOMAIN-CONTAINING PROTEIN-RELATED-RELATED"/>
    <property type="match status" value="1"/>
</dbReference>
<gene>
    <name evidence="1" type="ORF">A2U01_0016132</name>
</gene>
<dbReference type="AlphaFoldDB" id="A0A392N829"/>
<proteinExistence type="predicted"/>
<comment type="caution">
    <text evidence="1">The sequence shown here is derived from an EMBL/GenBank/DDBJ whole genome shotgun (WGS) entry which is preliminary data.</text>
</comment>
<protein>
    <submittedName>
        <fullName evidence="1">Putative ribonuclease H protein</fullName>
    </submittedName>
</protein>
<sequence>MEQGRDIFGRIEEFGRGDPISPYLFVLCMDKLSHLIMHAVDNGEGKALRAGQRGVPLTGRAPIPKKEDYRYIIDQISTKLMAWKAKHLSFAGRVTLAKSVIEAIPIYPMMTAMIPKACINEIQKLQDGYTIKAWEMAWFEKGVRVADLYVQVIVQRIAAVAPPSADAGNDYMNTDMTVRGEVSVA</sequence>
<name>A0A392N829_9FABA</name>
<evidence type="ECO:0000313" key="2">
    <source>
        <dbReference type="Proteomes" id="UP000265520"/>
    </source>
</evidence>
<dbReference type="Proteomes" id="UP000265520">
    <property type="component" value="Unassembled WGS sequence"/>
</dbReference>
<dbReference type="PANTHER" id="PTHR33116:SF78">
    <property type="entry name" value="OS12G0587133 PROTEIN"/>
    <property type="match status" value="1"/>
</dbReference>
<accession>A0A392N829</accession>